<dbReference type="AlphaFoldDB" id="A0AAV2T152"/>
<proteinExistence type="predicted"/>
<keyword evidence="1" id="KW-0812">Transmembrane</keyword>
<dbReference type="Proteomes" id="UP001497525">
    <property type="component" value="Unassembled WGS sequence"/>
</dbReference>
<gene>
    <name evidence="3" type="ORF">CDAUBV1_LOCUS792</name>
</gene>
<protein>
    <recommendedName>
        <fullName evidence="5">Meckelin</fullName>
    </recommendedName>
</protein>
<keyword evidence="1" id="KW-0472">Membrane</keyword>
<dbReference type="PANTHER" id="PTHR21274">
    <property type="entry name" value="MECKELIN"/>
    <property type="match status" value="1"/>
</dbReference>
<evidence type="ECO:0000256" key="2">
    <source>
        <dbReference type="SAM" id="SignalP"/>
    </source>
</evidence>
<dbReference type="Pfam" id="PF09773">
    <property type="entry name" value="Meckelin"/>
    <property type="match status" value="1"/>
</dbReference>
<organism evidence="3 4">
    <name type="scientific">Calicophoron daubneyi</name>
    <name type="common">Rumen fluke</name>
    <name type="synonym">Paramphistomum daubneyi</name>
    <dbReference type="NCBI Taxonomy" id="300641"/>
    <lineage>
        <taxon>Eukaryota</taxon>
        <taxon>Metazoa</taxon>
        <taxon>Spiralia</taxon>
        <taxon>Lophotrochozoa</taxon>
        <taxon>Platyhelminthes</taxon>
        <taxon>Trematoda</taxon>
        <taxon>Digenea</taxon>
        <taxon>Plagiorchiida</taxon>
        <taxon>Pronocephalata</taxon>
        <taxon>Paramphistomoidea</taxon>
        <taxon>Paramphistomidae</taxon>
        <taxon>Calicophoron</taxon>
    </lineage>
</organism>
<evidence type="ECO:0000313" key="4">
    <source>
        <dbReference type="Proteomes" id="UP001497525"/>
    </source>
</evidence>
<sequence length="1062" mass="116724">MLLYLSFIAALLQLITVAGVSISYLSPGNCSKGSANHAAEYLNTATFLCESCSQGITYQKQSADGLSCQCQPGYYIISHFGGNSLKCGPCGSEETVTDDGLYCVRCRTGAYSSTTKSCQACSAAEFSTYYSFSGELLSTQQCVSCQGNSTSNGTGCVPCPDTIRMLRASALTETCQCPNPLINGVCFPGVLPVTSTSTLSRAATDSSPVVPSFSSGFSQILPAGQTSSTNAISSYYLTAQAQIAAGFCSTAYANATACQVLANLCTLQLNTKVNIGSTSSSTCAQFLRIAGTRSTTRSGFTSWVTGMPWLYYSPTTGSSALKETSITQTYSPNALLDIRLAAFSLDGRYLGLLNAATGGYLQLCKESQEKMKAAFLYGTVYQQKLMPIPILNRALLNVQGQLGNVVSDSDASSLSEAINTGNSASAISLEANIQDKWELTRRFFLVDNVVGKADPKTNPSTLVRYASNIQIDITPRGSGADGLMYPPLLTVDYSNLYAANDYGNDKKVTITFSVTYTETVATEAVFDQNLRIAMGVMSALAVAYAIIRTWLWSRRAGVLRLDGMLVLKLLLFTAGNIANVFLIVIYGVSVYFLLFYKLQSVYAVTLPQSDQFLTVYIAAAFALKCVDLIHLLAVQCTVDIFFIDWEHPRLRQANAIQTMTKVREEQQRVMGDLDALENETYRGVKSAGDPKSQSDRKPEDTGISVWRRIYVANEWNEIQTYRKTQRFITYGCVLIVMHVIGFENLASTDSRSSFVPTDLENHIPQCRLFRIALILSTILIVGCIQWFLVIVLWEKCFEDKLRSFADLCTVTNISVFLLSQANFGYYIHGRSPTGRSDIDLGGLITMLAMEKDGVAPRRGITADSDDHTYRMALPTAMRKAFNRLYAPLLDLSSAGGPAAIQSPINMTTLDVYQAMNRFLIRFISRDDPDGLRYRIVKRKALEDVLDGEFDDTTFDGRFYLDLCDNRTDCHSHGAYENTDVFLFTHVRRDDGNSFGDVLYYGNELLLFVFDALLFCLVDLLIPNLILDATITLLVGTIFSLLRDDLGRRNLARKALIDERFLI</sequence>
<feature type="transmembrane region" description="Helical" evidence="1">
    <location>
        <begin position="768"/>
        <end position="793"/>
    </location>
</feature>
<dbReference type="EMBL" id="CAXLJL010000014">
    <property type="protein sequence ID" value="CAL5129719.1"/>
    <property type="molecule type" value="Genomic_DNA"/>
</dbReference>
<dbReference type="PANTHER" id="PTHR21274:SF0">
    <property type="entry name" value="MECKELIN"/>
    <property type="match status" value="1"/>
</dbReference>
<name>A0AAV2T152_CALDB</name>
<accession>A0AAV2T152</accession>
<keyword evidence="1" id="KW-1133">Transmembrane helix</keyword>
<feature type="chain" id="PRO_5043685400" description="Meckelin" evidence="2">
    <location>
        <begin position="20"/>
        <end position="1062"/>
    </location>
</feature>
<feature type="transmembrane region" description="Helical" evidence="1">
    <location>
        <begin position="997"/>
        <end position="1014"/>
    </location>
</feature>
<feature type="transmembrane region" description="Helical" evidence="1">
    <location>
        <begin position="565"/>
        <end position="596"/>
    </location>
</feature>
<evidence type="ECO:0000313" key="3">
    <source>
        <dbReference type="EMBL" id="CAL5129719.1"/>
    </source>
</evidence>
<dbReference type="InterPro" id="IPR019170">
    <property type="entry name" value="Meckelin"/>
</dbReference>
<feature type="signal peptide" evidence="2">
    <location>
        <begin position="1"/>
        <end position="19"/>
    </location>
</feature>
<evidence type="ECO:0000256" key="1">
    <source>
        <dbReference type="SAM" id="Phobius"/>
    </source>
</evidence>
<dbReference type="GO" id="GO:0060271">
    <property type="term" value="P:cilium assembly"/>
    <property type="evidence" value="ECO:0007669"/>
    <property type="project" value="InterPro"/>
</dbReference>
<feature type="transmembrane region" description="Helical" evidence="1">
    <location>
        <begin position="616"/>
        <end position="642"/>
    </location>
</feature>
<dbReference type="GO" id="GO:0036038">
    <property type="term" value="C:MKS complex"/>
    <property type="evidence" value="ECO:0007669"/>
    <property type="project" value="InterPro"/>
</dbReference>
<feature type="transmembrane region" description="Helical" evidence="1">
    <location>
        <begin position="727"/>
        <end position="748"/>
    </location>
</feature>
<reference evidence="3" key="1">
    <citation type="submission" date="2024-06" db="EMBL/GenBank/DDBJ databases">
        <authorList>
            <person name="Liu X."/>
            <person name="Lenzi L."/>
            <person name="Haldenby T S."/>
            <person name="Uol C."/>
        </authorList>
    </citation>
    <scope>NUCLEOTIDE SEQUENCE</scope>
</reference>
<feature type="transmembrane region" description="Helical" evidence="1">
    <location>
        <begin position="532"/>
        <end position="553"/>
    </location>
</feature>
<comment type="caution">
    <text evidence="3">The sequence shown here is derived from an EMBL/GenBank/DDBJ whole genome shotgun (WGS) entry which is preliminary data.</text>
</comment>
<feature type="transmembrane region" description="Helical" evidence="1">
    <location>
        <begin position="1020"/>
        <end position="1041"/>
    </location>
</feature>
<evidence type="ECO:0008006" key="5">
    <source>
        <dbReference type="Google" id="ProtNLM"/>
    </source>
</evidence>
<keyword evidence="2" id="KW-0732">Signal</keyword>